<feature type="transmembrane region" description="Helical" evidence="7">
    <location>
        <begin position="12"/>
        <end position="32"/>
    </location>
</feature>
<feature type="transmembrane region" description="Helical" evidence="7">
    <location>
        <begin position="150"/>
        <end position="170"/>
    </location>
</feature>
<protein>
    <submittedName>
        <fullName evidence="9">Flagellar motor protein MotA</fullName>
    </submittedName>
</protein>
<evidence type="ECO:0000256" key="3">
    <source>
        <dbReference type="ARBA" id="ARBA00022692"/>
    </source>
</evidence>
<keyword evidence="4 7" id="KW-1133">Transmembrane helix</keyword>
<dbReference type="EMBL" id="CP022987">
    <property type="protein sequence ID" value="QAA93059.1"/>
    <property type="molecule type" value="Genomic_DNA"/>
</dbReference>
<evidence type="ECO:0000256" key="4">
    <source>
        <dbReference type="ARBA" id="ARBA00022989"/>
    </source>
</evidence>
<keyword evidence="9" id="KW-0969">Cilium</keyword>
<keyword evidence="6" id="KW-0653">Protein transport</keyword>
<reference evidence="9 10" key="1">
    <citation type="submission" date="2017-08" db="EMBL/GenBank/DDBJ databases">
        <authorList>
            <person name="Park S.-J."/>
            <person name="Kim H."/>
        </authorList>
    </citation>
    <scope>NUCLEOTIDE SEQUENCE [LARGE SCALE GENOMIC DNA]</scope>
    <source>
        <strain evidence="10">ye3</strain>
    </source>
</reference>
<dbReference type="InterPro" id="IPR002898">
    <property type="entry name" value="MotA_ExbB_proton_chnl"/>
</dbReference>
<evidence type="ECO:0000256" key="7">
    <source>
        <dbReference type="SAM" id="Phobius"/>
    </source>
</evidence>
<evidence type="ECO:0000259" key="8">
    <source>
        <dbReference type="Pfam" id="PF01618"/>
    </source>
</evidence>
<dbReference type="Pfam" id="PF01618">
    <property type="entry name" value="MotA_ExbB"/>
    <property type="match status" value="1"/>
</dbReference>
<dbReference type="PANTHER" id="PTHR30625:SF11">
    <property type="entry name" value="MOTA_TOLQ_EXBB PROTON CHANNEL DOMAIN-CONTAINING PROTEIN"/>
    <property type="match status" value="1"/>
</dbReference>
<dbReference type="AlphaFoldDB" id="A0A410G9R7"/>
<keyword evidence="9" id="KW-0966">Cell projection</keyword>
<keyword evidence="3 7" id="KW-0812">Transmembrane</keyword>
<evidence type="ECO:0000256" key="1">
    <source>
        <dbReference type="ARBA" id="ARBA00004651"/>
    </source>
</evidence>
<organism evidence="9 10">
    <name type="scientific">Pollutimonas thiosulfatoxidans</name>
    <dbReference type="NCBI Taxonomy" id="2028345"/>
    <lineage>
        <taxon>Bacteria</taxon>
        <taxon>Pseudomonadati</taxon>
        <taxon>Pseudomonadota</taxon>
        <taxon>Betaproteobacteria</taxon>
        <taxon>Burkholderiales</taxon>
        <taxon>Alcaligenaceae</taxon>
        <taxon>Pollutimonas</taxon>
    </lineage>
</organism>
<keyword evidence="9" id="KW-0282">Flagellum</keyword>
<comment type="subcellular location">
    <subcellularLocation>
        <location evidence="1">Cell membrane</location>
        <topology evidence="1">Multi-pass membrane protein</topology>
    </subcellularLocation>
    <subcellularLocation>
        <location evidence="6">Membrane</location>
        <topology evidence="6">Multi-pass membrane protein</topology>
    </subcellularLocation>
</comment>
<evidence type="ECO:0000256" key="2">
    <source>
        <dbReference type="ARBA" id="ARBA00022475"/>
    </source>
</evidence>
<keyword evidence="5 7" id="KW-0472">Membrane</keyword>
<evidence type="ECO:0000256" key="5">
    <source>
        <dbReference type="ARBA" id="ARBA00023136"/>
    </source>
</evidence>
<dbReference type="Proteomes" id="UP000283474">
    <property type="component" value="Chromosome"/>
</dbReference>
<feature type="transmembrane region" description="Helical" evidence="7">
    <location>
        <begin position="106"/>
        <end position="130"/>
    </location>
</feature>
<accession>A0A410G9R7</accession>
<sequence length="202" mass="22212">MLDMIQAAGWPIWLLIATSVLGLALVIERFMTLRSGRVLPDRLPGQILELLRQRNAEPDTIIRVAGHSPLGRILGEVLLNRDESNAYRVAAIEDVGKDVAHRLNRYLPALATIAVVSPLMGLFGTVVGMIEIFASYTPAGGDPAQLARGISIALYNTGFGIIIAIPALIFHRYFRARVDHFLHQMEREANALNRIINRGAAQ</sequence>
<dbReference type="InterPro" id="IPR050790">
    <property type="entry name" value="ExbB/TolQ_transport"/>
</dbReference>
<dbReference type="GO" id="GO:0005886">
    <property type="term" value="C:plasma membrane"/>
    <property type="evidence" value="ECO:0007669"/>
    <property type="project" value="UniProtKB-SubCell"/>
</dbReference>
<dbReference type="KEGG" id="pus:CKA81_03790"/>
<proteinExistence type="inferred from homology"/>
<feature type="domain" description="MotA/TolQ/ExbB proton channel" evidence="8">
    <location>
        <begin position="83"/>
        <end position="186"/>
    </location>
</feature>
<evidence type="ECO:0000313" key="10">
    <source>
        <dbReference type="Proteomes" id="UP000283474"/>
    </source>
</evidence>
<keyword evidence="6" id="KW-0813">Transport</keyword>
<evidence type="ECO:0000313" key="9">
    <source>
        <dbReference type="EMBL" id="QAA93059.1"/>
    </source>
</evidence>
<evidence type="ECO:0000256" key="6">
    <source>
        <dbReference type="RuleBase" id="RU004057"/>
    </source>
</evidence>
<keyword evidence="2" id="KW-1003">Cell membrane</keyword>
<dbReference type="RefSeq" id="WP_128354113.1">
    <property type="nucleotide sequence ID" value="NZ_CP022987.1"/>
</dbReference>
<gene>
    <name evidence="9" type="ORF">CKA81_03790</name>
</gene>
<name>A0A410G9R7_9BURK</name>
<comment type="similarity">
    <text evidence="6">Belongs to the exbB/tolQ family.</text>
</comment>
<dbReference type="PANTHER" id="PTHR30625">
    <property type="entry name" value="PROTEIN TOLQ"/>
    <property type="match status" value="1"/>
</dbReference>
<dbReference type="GO" id="GO:0017038">
    <property type="term" value="P:protein import"/>
    <property type="evidence" value="ECO:0007669"/>
    <property type="project" value="TreeGrafter"/>
</dbReference>
<keyword evidence="10" id="KW-1185">Reference proteome</keyword>
<dbReference type="OrthoDB" id="4045at2"/>